<dbReference type="NCBIfam" id="TIGR01410">
    <property type="entry name" value="tatB"/>
    <property type="match status" value="1"/>
</dbReference>
<keyword evidence="4 9" id="KW-0812">Transmembrane</keyword>
<organism evidence="11 12">
    <name type="scientific">Providencia stuartii (strain MRSN 2154)</name>
    <dbReference type="NCBI Taxonomy" id="1157951"/>
    <lineage>
        <taxon>Bacteria</taxon>
        <taxon>Pseudomonadati</taxon>
        <taxon>Pseudomonadota</taxon>
        <taxon>Gammaproteobacteria</taxon>
        <taxon>Enterobacterales</taxon>
        <taxon>Morganellaceae</taxon>
        <taxon>Providencia</taxon>
    </lineage>
</organism>
<keyword evidence="2 9" id="KW-0813">Transport</keyword>
<sequence>MFDIGFSELLLVAVIGLVVLGPERLPVAVRTVAGWIRAMRSLASNVQNELSQELKLQELQDTLKKVQEKAGMETLSPELKQSMDELRQAAQSLKTGYHSTTESVASELQKAKELTDNYDNAVKDAQNKASQPPESESDPDPEYAAKMAAVVDEPTKPSLNNDSDQQNGVTEKKNPNQTESEK</sequence>
<evidence type="ECO:0000256" key="3">
    <source>
        <dbReference type="ARBA" id="ARBA00022475"/>
    </source>
</evidence>
<dbReference type="HOGENOM" id="CLU_086034_1_0_6"/>
<keyword evidence="3 9" id="KW-1003">Cell membrane</keyword>
<dbReference type="GeneID" id="93517786"/>
<keyword evidence="5 9" id="KW-0653">Protein transport</keyword>
<dbReference type="GO" id="GO:0033281">
    <property type="term" value="C:TAT protein transport complex"/>
    <property type="evidence" value="ECO:0007669"/>
    <property type="project" value="UniProtKB-UniRule"/>
</dbReference>
<keyword evidence="9" id="KW-0997">Cell inner membrane</keyword>
<dbReference type="AlphaFoldDB" id="A0A140NJY1"/>
<feature type="compositionally biased region" description="Basic and acidic residues" evidence="10">
    <location>
        <begin position="170"/>
        <end position="182"/>
    </location>
</feature>
<evidence type="ECO:0000256" key="8">
    <source>
        <dbReference type="ARBA" id="ARBA00023136"/>
    </source>
</evidence>
<dbReference type="HAMAP" id="MF_00237">
    <property type="entry name" value="TatB"/>
    <property type="match status" value="1"/>
</dbReference>
<keyword evidence="6 9" id="KW-1133">Transmembrane helix</keyword>
<dbReference type="GO" id="GO:0008320">
    <property type="term" value="F:protein transmembrane transporter activity"/>
    <property type="evidence" value="ECO:0007669"/>
    <property type="project" value="UniProtKB-UniRule"/>
</dbReference>
<evidence type="ECO:0000256" key="10">
    <source>
        <dbReference type="SAM" id="MobiDB-lite"/>
    </source>
</evidence>
<keyword evidence="7 9" id="KW-0811">Translocation</keyword>
<feature type="compositionally biased region" description="Polar residues" evidence="10">
    <location>
        <begin position="157"/>
        <end position="169"/>
    </location>
</feature>
<dbReference type="Gene3D" id="1.20.5.3310">
    <property type="match status" value="1"/>
</dbReference>
<evidence type="ECO:0000256" key="2">
    <source>
        <dbReference type="ARBA" id="ARBA00022448"/>
    </source>
</evidence>
<dbReference type="Proteomes" id="UP000005012">
    <property type="component" value="Chromosome"/>
</dbReference>
<dbReference type="InterPro" id="IPR018448">
    <property type="entry name" value="TatB"/>
</dbReference>
<evidence type="ECO:0000256" key="4">
    <source>
        <dbReference type="ARBA" id="ARBA00022692"/>
    </source>
</evidence>
<accession>A0A140NJY1</accession>
<dbReference type="Pfam" id="PF02416">
    <property type="entry name" value="TatA_B_E"/>
    <property type="match status" value="1"/>
</dbReference>
<keyword evidence="8 9" id="KW-0472">Membrane</keyword>
<reference evidence="12" key="2">
    <citation type="submission" date="2012-04" db="EMBL/GenBank/DDBJ databases">
        <title>Complete genome sequence of Providencia stuartii clinical isolate MRSN 2154.</title>
        <authorList>
            <person name="Clifford R.J."/>
            <person name="Hang J."/>
            <person name="Riley M.C."/>
            <person name="Onmus-Leone F."/>
            <person name="Kuschner R.A."/>
            <person name="Lesho E.P."/>
            <person name="Waterman P.E."/>
        </authorList>
    </citation>
    <scope>NUCLEOTIDE SEQUENCE [LARGE SCALE GENOMIC DNA]</scope>
    <source>
        <strain evidence="12">MRSN 2154</strain>
    </source>
</reference>
<comment type="similarity">
    <text evidence="9">Belongs to the TatB family.</text>
</comment>
<evidence type="ECO:0000256" key="5">
    <source>
        <dbReference type="ARBA" id="ARBA00022927"/>
    </source>
</evidence>
<reference evidence="11 12" key="1">
    <citation type="journal article" date="2012" name="J. Bacteriol.">
        <title>Complete Genome Sequence of Providencia stuartii Clinical Isolate MRSN 2154.</title>
        <authorList>
            <person name="Clifford R.J."/>
            <person name="Hang J."/>
            <person name="Riley M.C."/>
            <person name="Onmus-Leone F."/>
            <person name="Kuschner R.A."/>
            <person name="Lesho E.P."/>
            <person name="Waterman P.E."/>
        </authorList>
    </citation>
    <scope>NUCLEOTIDE SEQUENCE [LARGE SCALE GENOMIC DNA]</scope>
    <source>
        <strain evidence="11 12">MRSN 2154</strain>
    </source>
</reference>
<comment type="function">
    <text evidence="9">Part of the twin-arginine translocation (Tat) system that transports large folded proteins containing a characteristic twin-arginine motif in their signal peptide across membranes. Together with TatC, TatB is part of a receptor directly interacting with Tat signal peptides. TatB may form an oligomeric binding site that transiently accommodates folded Tat precursor proteins before their translocation.</text>
</comment>
<gene>
    <name evidence="9" type="primary">tatB</name>
    <name evidence="11" type="ordered locus">S70_07730</name>
</gene>
<evidence type="ECO:0000256" key="1">
    <source>
        <dbReference type="ARBA" id="ARBA00004167"/>
    </source>
</evidence>
<dbReference type="PATRIC" id="fig|1157951.4.peg.1545"/>
<dbReference type="PRINTS" id="PR01506">
    <property type="entry name" value="TATBPROTEIN"/>
</dbReference>
<proteinExistence type="inferred from homology"/>
<dbReference type="EMBL" id="CP003488">
    <property type="protein sequence ID" value="AFH93415.1"/>
    <property type="molecule type" value="Genomic_DNA"/>
</dbReference>
<name>A0A140NJY1_PROSM</name>
<evidence type="ECO:0000256" key="7">
    <source>
        <dbReference type="ARBA" id="ARBA00023010"/>
    </source>
</evidence>
<dbReference type="GO" id="GO:0043953">
    <property type="term" value="P:protein transport by the Tat complex"/>
    <property type="evidence" value="ECO:0007669"/>
    <property type="project" value="UniProtKB-UniRule"/>
</dbReference>
<dbReference type="KEGG" id="psi:S70_07730"/>
<feature type="region of interest" description="Disordered" evidence="10">
    <location>
        <begin position="123"/>
        <end position="182"/>
    </location>
</feature>
<dbReference type="OrthoDB" id="9816005at2"/>
<evidence type="ECO:0000256" key="6">
    <source>
        <dbReference type="ARBA" id="ARBA00022989"/>
    </source>
</evidence>
<dbReference type="PANTHER" id="PTHR33162">
    <property type="entry name" value="SEC-INDEPENDENT PROTEIN TRANSLOCASE PROTEIN TATA, CHLOROPLASTIC"/>
    <property type="match status" value="1"/>
</dbReference>
<comment type="subcellular location">
    <subcellularLocation>
        <location evidence="9">Cell inner membrane</location>
        <topology evidence="9">Single-pass membrane protein</topology>
    </subcellularLocation>
    <subcellularLocation>
        <location evidence="1">Membrane</location>
        <topology evidence="1">Single-pass membrane protein</topology>
    </subcellularLocation>
</comment>
<evidence type="ECO:0000256" key="9">
    <source>
        <dbReference type="HAMAP-Rule" id="MF_00237"/>
    </source>
</evidence>
<dbReference type="InterPro" id="IPR003369">
    <property type="entry name" value="TatA/B/E"/>
</dbReference>
<dbReference type="RefSeq" id="WP_014656861.1">
    <property type="nucleotide sequence ID" value="NC_017731.1"/>
</dbReference>
<evidence type="ECO:0000313" key="11">
    <source>
        <dbReference type="EMBL" id="AFH93415.1"/>
    </source>
</evidence>
<dbReference type="PANTHER" id="PTHR33162:SF1">
    <property type="entry name" value="SEC-INDEPENDENT PROTEIN TRANSLOCASE PROTEIN TATA, CHLOROPLASTIC"/>
    <property type="match status" value="1"/>
</dbReference>
<feature type="compositionally biased region" description="Polar residues" evidence="10">
    <location>
        <begin position="89"/>
        <end position="106"/>
    </location>
</feature>
<evidence type="ECO:0000313" key="12">
    <source>
        <dbReference type="Proteomes" id="UP000005012"/>
    </source>
</evidence>
<protein>
    <recommendedName>
        <fullName evidence="9">Sec-independent protein translocase protein TatB</fullName>
    </recommendedName>
</protein>
<feature type="region of interest" description="Disordered" evidence="10">
    <location>
        <begin position="83"/>
        <end position="107"/>
    </location>
</feature>
<comment type="subunit">
    <text evidence="9">The Tat system comprises two distinct complexes: a TatABC complex, containing multiple copies of TatA, TatB and TatC subunits, and a separate TatA complex, containing only TatA subunits. Substrates initially bind to the TatABC complex, which probably triggers association of the separate TatA complex to form the active translocon.</text>
</comment>